<feature type="domain" description="Carboxylesterase type B" evidence="3">
    <location>
        <begin position="22"/>
        <end position="64"/>
    </location>
</feature>
<dbReference type="InterPro" id="IPR002018">
    <property type="entry name" value="CarbesteraseB"/>
</dbReference>
<dbReference type="Gene3D" id="3.40.50.1820">
    <property type="entry name" value="alpha/beta hydrolase"/>
    <property type="match status" value="1"/>
</dbReference>
<evidence type="ECO:0000256" key="1">
    <source>
        <dbReference type="ARBA" id="ARBA00023180"/>
    </source>
</evidence>
<evidence type="ECO:0000313" key="4">
    <source>
        <dbReference type="EMBL" id="KAG7308570.1"/>
    </source>
</evidence>
<comment type="caution">
    <text evidence="4">The sequence shown here is derived from an EMBL/GenBank/DDBJ whole genome shotgun (WGS) entry which is preliminary data.</text>
</comment>
<evidence type="ECO:0000256" key="2">
    <source>
        <dbReference type="SAM" id="SignalP"/>
    </source>
</evidence>
<gene>
    <name evidence="4" type="ORF">JYU34_005786</name>
</gene>
<name>A0ABQ7QU47_PLUXY</name>
<protein>
    <recommendedName>
        <fullName evidence="3">Carboxylesterase type B domain-containing protein</fullName>
    </recommendedName>
</protein>
<organism evidence="4 5">
    <name type="scientific">Plutella xylostella</name>
    <name type="common">Diamondback moth</name>
    <name type="synonym">Plutella maculipennis</name>
    <dbReference type="NCBI Taxonomy" id="51655"/>
    <lineage>
        <taxon>Eukaryota</taxon>
        <taxon>Metazoa</taxon>
        <taxon>Ecdysozoa</taxon>
        <taxon>Arthropoda</taxon>
        <taxon>Hexapoda</taxon>
        <taxon>Insecta</taxon>
        <taxon>Pterygota</taxon>
        <taxon>Neoptera</taxon>
        <taxon>Endopterygota</taxon>
        <taxon>Lepidoptera</taxon>
        <taxon>Glossata</taxon>
        <taxon>Ditrysia</taxon>
        <taxon>Yponomeutoidea</taxon>
        <taxon>Plutellidae</taxon>
        <taxon>Plutella</taxon>
    </lineage>
</organism>
<dbReference type="SUPFAM" id="SSF53474">
    <property type="entry name" value="alpha/beta-Hydrolases"/>
    <property type="match status" value="1"/>
</dbReference>
<dbReference type="Pfam" id="PF00135">
    <property type="entry name" value="COesterase"/>
    <property type="match status" value="1"/>
</dbReference>
<dbReference type="InterPro" id="IPR029058">
    <property type="entry name" value="AB_hydrolase_fold"/>
</dbReference>
<keyword evidence="1" id="KW-0325">Glycoprotein</keyword>
<reference evidence="4 5" key="1">
    <citation type="submission" date="2021-06" db="EMBL/GenBank/DDBJ databases">
        <title>A haploid diamondback moth (Plutella xylostella L.) genome assembly resolves 31 chromosomes and identifies a diamide resistance mutation.</title>
        <authorList>
            <person name="Ward C.M."/>
            <person name="Perry K.D."/>
            <person name="Baker G."/>
            <person name="Powis K."/>
            <person name="Heckel D.G."/>
            <person name="Baxter S.W."/>
        </authorList>
    </citation>
    <scope>NUCLEOTIDE SEQUENCE [LARGE SCALE GENOMIC DNA]</scope>
    <source>
        <strain evidence="4 5">LV</strain>
        <tissue evidence="4">Single pupa</tissue>
    </source>
</reference>
<dbReference type="EMBL" id="JAHIBW010000008">
    <property type="protein sequence ID" value="KAG7308570.1"/>
    <property type="molecule type" value="Genomic_DNA"/>
</dbReference>
<accession>A0ABQ7QU47</accession>
<feature type="chain" id="PRO_5045160091" description="Carboxylesterase type B domain-containing protein" evidence="2">
    <location>
        <begin position="22"/>
        <end position="107"/>
    </location>
</feature>
<keyword evidence="2" id="KW-0732">Signal</keyword>
<dbReference type="Proteomes" id="UP000823941">
    <property type="component" value="Chromosome 8"/>
</dbReference>
<keyword evidence="5" id="KW-1185">Reference proteome</keyword>
<sequence length="107" mass="11804">MRLVYVVVVSVLVLAAPAATGDRVVETLSGAVRGRLVRDLNVTYYAYLGIPYAEAPTGQLRFKVSILHIRNPTSFNDGNRSFKLSNTWDTMGTSCCYLGTFVLRTAR</sequence>
<evidence type="ECO:0000259" key="3">
    <source>
        <dbReference type="Pfam" id="PF00135"/>
    </source>
</evidence>
<evidence type="ECO:0000313" key="5">
    <source>
        <dbReference type="Proteomes" id="UP000823941"/>
    </source>
</evidence>
<feature type="signal peptide" evidence="2">
    <location>
        <begin position="1"/>
        <end position="21"/>
    </location>
</feature>
<proteinExistence type="predicted"/>